<dbReference type="InterPro" id="IPR010730">
    <property type="entry name" value="HET"/>
</dbReference>
<dbReference type="STRING" id="602072.A0A1R3RHQ1"/>
<dbReference type="Proteomes" id="UP000188318">
    <property type="component" value="Unassembled WGS sequence"/>
</dbReference>
<protein>
    <recommendedName>
        <fullName evidence="1">Heterokaryon incompatibility domain-containing protein</fullName>
    </recommendedName>
</protein>
<proteinExistence type="predicted"/>
<evidence type="ECO:0000259" key="1">
    <source>
        <dbReference type="Pfam" id="PF06985"/>
    </source>
</evidence>
<evidence type="ECO:0000313" key="2">
    <source>
        <dbReference type="EMBL" id="OOF93993.1"/>
    </source>
</evidence>
<organism evidence="2 3">
    <name type="scientific">Aspergillus carbonarius (strain ITEM 5010)</name>
    <dbReference type="NCBI Taxonomy" id="602072"/>
    <lineage>
        <taxon>Eukaryota</taxon>
        <taxon>Fungi</taxon>
        <taxon>Dikarya</taxon>
        <taxon>Ascomycota</taxon>
        <taxon>Pezizomycotina</taxon>
        <taxon>Eurotiomycetes</taxon>
        <taxon>Eurotiomycetidae</taxon>
        <taxon>Eurotiales</taxon>
        <taxon>Aspergillaceae</taxon>
        <taxon>Aspergillus</taxon>
        <taxon>Aspergillus subgen. Circumdati</taxon>
    </lineage>
</organism>
<dbReference type="PANTHER" id="PTHR33112:SF10">
    <property type="entry name" value="TOL"/>
    <property type="match status" value="1"/>
</dbReference>
<evidence type="ECO:0000313" key="3">
    <source>
        <dbReference type="Proteomes" id="UP000188318"/>
    </source>
</evidence>
<feature type="domain" description="Heterokaryon incompatibility" evidence="1">
    <location>
        <begin position="58"/>
        <end position="162"/>
    </location>
</feature>
<dbReference type="OrthoDB" id="5125733at2759"/>
<dbReference type="PANTHER" id="PTHR33112">
    <property type="entry name" value="DOMAIN PROTEIN, PUTATIVE-RELATED"/>
    <property type="match status" value="1"/>
</dbReference>
<dbReference type="EMBL" id="KV907503">
    <property type="protein sequence ID" value="OOF93993.1"/>
    <property type="molecule type" value="Genomic_DNA"/>
</dbReference>
<sequence length="490" mass="55075">MQERLHHCLSHHDKCQKSIAGTPLDPIPALPTRTLDLGEGEDCHVIRLVESAGARGLYTALSYCWGPPDHWPLRTTNGNLQQHKSGIAVEALTKTYRDAITVTRSLGIRYLWIDALCIIQGDAGDWKNECERMGLYYAKAHLVIAASGAHNPTEGCFLPHPCFEEVILPFYSEGSVVGSFKIGLEPPPSCMQPPFTPLGDRAWATQEWWLARRIVHFVTGTLIWSCVSSDECRFGLLQIGRAMDMQMYSDWLWLVSDYSGRSLSRLTDRLAGIQGLANEFKKTRQDDYVMGIWTGELPMALLWKVCNDGWEFHRVDDLSVFPSWSWASVVCLVEECYYTIHDATKERFEPMAMISAILHGGMRLRITGCMTTGKITVSCREGVFEPETLRHRLDEPFYDISGHDEGHMGWAILDEPDDPGPDVPTHCVVIAKWITGDEEPQKPFFWCLLLEGAGLTERRADDIPTFRRIGVGVISEQAMAGTVETTVDLI</sequence>
<reference evidence="3" key="1">
    <citation type="journal article" date="2017" name="Genome Biol.">
        <title>Comparative genomics reveals high biological diversity and specific adaptations in the industrially and medically important fungal genus Aspergillus.</title>
        <authorList>
            <person name="de Vries R.P."/>
            <person name="Riley R."/>
            <person name="Wiebenga A."/>
            <person name="Aguilar-Osorio G."/>
            <person name="Amillis S."/>
            <person name="Uchima C.A."/>
            <person name="Anderluh G."/>
            <person name="Asadollahi M."/>
            <person name="Askin M."/>
            <person name="Barry K."/>
            <person name="Battaglia E."/>
            <person name="Bayram O."/>
            <person name="Benocci T."/>
            <person name="Braus-Stromeyer S.A."/>
            <person name="Caldana C."/>
            <person name="Canovas D."/>
            <person name="Cerqueira G.C."/>
            <person name="Chen F."/>
            <person name="Chen W."/>
            <person name="Choi C."/>
            <person name="Clum A."/>
            <person name="Dos Santos R.A."/>
            <person name="Damasio A.R."/>
            <person name="Diallinas G."/>
            <person name="Emri T."/>
            <person name="Fekete E."/>
            <person name="Flipphi M."/>
            <person name="Freyberg S."/>
            <person name="Gallo A."/>
            <person name="Gournas C."/>
            <person name="Habgood R."/>
            <person name="Hainaut M."/>
            <person name="Harispe M.L."/>
            <person name="Henrissat B."/>
            <person name="Hilden K.S."/>
            <person name="Hope R."/>
            <person name="Hossain A."/>
            <person name="Karabika E."/>
            <person name="Karaffa L."/>
            <person name="Karanyi Z."/>
            <person name="Krasevec N."/>
            <person name="Kuo A."/>
            <person name="Kusch H."/>
            <person name="LaButti K."/>
            <person name="Lagendijk E.L."/>
            <person name="Lapidus A."/>
            <person name="Levasseur A."/>
            <person name="Lindquist E."/>
            <person name="Lipzen A."/>
            <person name="Logrieco A.F."/>
            <person name="MacCabe A."/>
            <person name="Maekelae M.R."/>
            <person name="Malavazi I."/>
            <person name="Melin P."/>
            <person name="Meyer V."/>
            <person name="Mielnichuk N."/>
            <person name="Miskei M."/>
            <person name="Molnar A.P."/>
            <person name="Mule G."/>
            <person name="Ngan C.Y."/>
            <person name="Orejas M."/>
            <person name="Orosz E."/>
            <person name="Ouedraogo J.P."/>
            <person name="Overkamp K.M."/>
            <person name="Park H.-S."/>
            <person name="Perrone G."/>
            <person name="Piumi F."/>
            <person name="Punt P.J."/>
            <person name="Ram A.F."/>
            <person name="Ramon A."/>
            <person name="Rauscher S."/>
            <person name="Record E."/>
            <person name="Riano-Pachon D.M."/>
            <person name="Robert V."/>
            <person name="Roehrig J."/>
            <person name="Ruller R."/>
            <person name="Salamov A."/>
            <person name="Salih N.S."/>
            <person name="Samson R.A."/>
            <person name="Sandor E."/>
            <person name="Sanguinetti M."/>
            <person name="Schuetze T."/>
            <person name="Sepcic K."/>
            <person name="Shelest E."/>
            <person name="Sherlock G."/>
            <person name="Sophianopoulou V."/>
            <person name="Squina F.M."/>
            <person name="Sun H."/>
            <person name="Susca A."/>
            <person name="Todd R.B."/>
            <person name="Tsang A."/>
            <person name="Unkles S.E."/>
            <person name="van de Wiele N."/>
            <person name="van Rossen-Uffink D."/>
            <person name="Oliveira J.V."/>
            <person name="Vesth T.C."/>
            <person name="Visser J."/>
            <person name="Yu J.-H."/>
            <person name="Zhou M."/>
            <person name="Andersen M.R."/>
            <person name="Archer D.B."/>
            <person name="Baker S.E."/>
            <person name="Benoit I."/>
            <person name="Brakhage A.A."/>
            <person name="Braus G.H."/>
            <person name="Fischer R."/>
            <person name="Frisvad J.C."/>
            <person name="Goldman G.H."/>
            <person name="Houbraken J."/>
            <person name="Oakley B."/>
            <person name="Pocsi I."/>
            <person name="Scazzocchio C."/>
            <person name="Seiboth B."/>
            <person name="vanKuyk P.A."/>
            <person name="Wortman J."/>
            <person name="Dyer P.S."/>
            <person name="Grigoriev I.V."/>
        </authorList>
    </citation>
    <scope>NUCLEOTIDE SEQUENCE [LARGE SCALE GENOMIC DNA]</scope>
    <source>
        <strain evidence="3">ITEM 5010</strain>
    </source>
</reference>
<dbReference type="AlphaFoldDB" id="A0A1R3RHQ1"/>
<dbReference type="OMA" id="WATQEWW"/>
<accession>A0A1R3RHQ1</accession>
<keyword evidence="3" id="KW-1185">Reference proteome</keyword>
<name>A0A1R3RHQ1_ASPC5</name>
<dbReference type="Pfam" id="PF06985">
    <property type="entry name" value="HET"/>
    <property type="match status" value="1"/>
</dbReference>
<gene>
    <name evidence="2" type="ORF">ASPCADRAFT_516939</name>
</gene>
<dbReference type="VEuPathDB" id="FungiDB:ASPCADRAFT_516939"/>